<dbReference type="Gene3D" id="3.40.50.1820">
    <property type="entry name" value="alpha/beta hydrolase"/>
    <property type="match status" value="1"/>
</dbReference>
<keyword evidence="2" id="KW-0378">Hydrolase</keyword>
<gene>
    <name evidence="2" type="ORF">HT102_09920</name>
</gene>
<keyword evidence="1" id="KW-0732">Signal</keyword>
<dbReference type="AlphaFoldDB" id="A0A927JCP9"/>
<name>A0A927JCP9_9ACTN</name>
<dbReference type="PROSITE" id="PS51257">
    <property type="entry name" value="PROKAR_LIPOPROTEIN"/>
    <property type="match status" value="1"/>
</dbReference>
<accession>A0A927JCP9</accession>
<organism evidence="2 3">
    <name type="scientific">Lolliginicoccus lacisalsi</name>
    <dbReference type="NCBI Taxonomy" id="2742202"/>
    <lineage>
        <taxon>Bacteria</taxon>
        <taxon>Bacillati</taxon>
        <taxon>Actinomycetota</taxon>
        <taxon>Actinomycetes</taxon>
        <taxon>Mycobacteriales</taxon>
        <taxon>Hoyosellaceae</taxon>
        <taxon>Lolliginicoccus</taxon>
    </lineage>
</organism>
<keyword evidence="3" id="KW-1185">Reference proteome</keyword>
<proteinExistence type="predicted"/>
<sequence>MLMSLRARLPGVALVAVLAACAPVVLTAAPAAVAAPLPGIDAREPAEAMPAAGGIVESSSLDPAIRLPGAGHAYRMTYATTGARGEAVLSAATVQVPEGTPPPGGWPVIAWAHGTTGIGDACAPSTDPAADRDYPAYWLRQGFAIVATDYAGLGTPGPHPYLHAGSAASSVADSVRAARDLNLRLSRDWVAIGHSQGGQAVIELARRPGASGEGLRGVVALAPAAPLPLLLGTGTPEPRSLPGHETAYLLFTLAGLADAYPQIPVSDALTATGRELLASARTLCSGDLAERAEGVALDEILARPLREVPGLVDAATAYLGMPSTGHQTRILVAQGLDDSIPPSGPIGLADRIHASGGPITLRTYPGVDHGGVLDASSRDARSFVEAVLGPAPEQALRGSGLGG</sequence>
<protein>
    <submittedName>
        <fullName evidence="2">Alpha/beta hydrolase</fullName>
    </submittedName>
</protein>
<dbReference type="SUPFAM" id="SSF53474">
    <property type="entry name" value="alpha/beta-Hydrolases"/>
    <property type="match status" value="1"/>
</dbReference>
<dbReference type="PIRSF" id="PIRSF029171">
    <property type="entry name" value="Esterase_LipA"/>
    <property type="match status" value="1"/>
</dbReference>
<dbReference type="PANTHER" id="PTHR34853">
    <property type="match status" value="1"/>
</dbReference>
<dbReference type="Proteomes" id="UP000642993">
    <property type="component" value="Unassembled WGS sequence"/>
</dbReference>
<reference evidence="2" key="1">
    <citation type="submission" date="2020-09" db="EMBL/GenBank/DDBJ databases">
        <title>Hoyosella lacisalsi sp. nov., a halotolerant actinobacterium isolated from soil of Lake Gudzhirganskoe.</title>
        <authorList>
            <person name="Yang Q."/>
            <person name="Guo P.Y."/>
            <person name="Liu S.W."/>
            <person name="Li F.N."/>
            <person name="Sun C.H."/>
        </authorList>
    </citation>
    <scope>NUCLEOTIDE SEQUENCE</scope>
    <source>
        <strain evidence="2">G463</strain>
    </source>
</reference>
<dbReference type="GO" id="GO:0016042">
    <property type="term" value="P:lipid catabolic process"/>
    <property type="evidence" value="ECO:0007669"/>
    <property type="project" value="InterPro"/>
</dbReference>
<dbReference type="InterPro" id="IPR005152">
    <property type="entry name" value="Lipase_secreted"/>
</dbReference>
<dbReference type="RefSeq" id="WP_192039262.1">
    <property type="nucleotide sequence ID" value="NZ_JACYWE010000005.1"/>
</dbReference>
<comment type="caution">
    <text evidence="2">The sequence shown here is derived from an EMBL/GenBank/DDBJ whole genome shotgun (WGS) entry which is preliminary data.</text>
</comment>
<dbReference type="EMBL" id="JACYWE010000005">
    <property type="protein sequence ID" value="MBD8506804.1"/>
    <property type="molecule type" value="Genomic_DNA"/>
</dbReference>
<dbReference type="InterPro" id="IPR029058">
    <property type="entry name" value="AB_hydrolase_fold"/>
</dbReference>
<evidence type="ECO:0000313" key="3">
    <source>
        <dbReference type="Proteomes" id="UP000642993"/>
    </source>
</evidence>
<feature type="signal peptide" evidence="1">
    <location>
        <begin position="1"/>
        <end position="34"/>
    </location>
</feature>
<feature type="chain" id="PRO_5038365296" evidence="1">
    <location>
        <begin position="35"/>
        <end position="403"/>
    </location>
</feature>
<dbReference type="PANTHER" id="PTHR34853:SF1">
    <property type="entry name" value="LIPASE 5"/>
    <property type="match status" value="1"/>
</dbReference>
<evidence type="ECO:0000256" key="1">
    <source>
        <dbReference type="SAM" id="SignalP"/>
    </source>
</evidence>
<evidence type="ECO:0000313" key="2">
    <source>
        <dbReference type="EMBL" id="MBD8506804.1"/>
    </source>
</evidence>
<dbReference type="GO" id="GO:0004806">
    <property type="term" value="F:triacylglycerol lipase activity"/>
    <property type="evidence" value="ECO:0007669"/>
    <property type="project" value="InterPro"/>
</dbReference>